<dbReference type="Proteomes" id="UP001055811">
    <property type="component" value="Linkage Group LG01"/>
</dbReference>
<name>A0ACB9H4N2_CICIN</name>
<organism evidence="1 2">
    <name type="scientific">Cichorium intybus</name>
    <name type="common">Chicory</name>
    <dbReference type="NCBI Taxonomy" id="13427"/>
    <lineage>
        <taxon>Eukaryota</taxon>
        <taxon>Viridiplantae</taxon>
        <taxon>Streptophyta</taxon>
        <taxon>Embryophyta</taxon>
        <taxon>Tracheophyta</taxon>
        <taxon>Spermatophyta</taxon>
        <taxon>Magnoliopsida</taxon>
        <taxon>eudicotyledons</taxon>
        <taxon>Gunneridae</taxon>
        <taxon>Pentapetalae</taxon>
        <taxon>asterids</taxon>
        <taxon>campanulids</taxon>
        <taxon>Asterales</taxon>
        <taxon>Asteraceae</taxon>
        <taxon>Cichorioideae</taxon>
        <taxon>Cichorieae</taxon>
        <taxon>Cichoriinae</taxon>
        <taxon>Cichorium</taxon>
    </lineage>
</organism>
<comment type="caution">
    <text evidence="1">The sequence shown here is derived from an EMBL/GenBank/DDBJ whole genome shotgun (WGS) entry which is preliminary data.</text>
</comment>
<protein>
    <submittedName>
        <fullName evidence="1">Uncharacterized protein</fullName>
    </submittedName>
</protein>
<proteinExistence type="predicted"/>
<keyword evidence="2" id="KW-1185">Reference proteome</keyword>
<gene>
    <name evidence="1" type="ORF">L2E82_03926</name>
</gene>
<accession>A0ACB9H4N2</accession>
<sequence>MGEVITTDPCRHVNDNWSYGKICVKTKIMEVIMESIDVKIQDNSFSIRVKEIENFESIQLDKVGDRKTLELTVRGQGTEEEEDRGSEDDSLFLDSDEEGSEFSSDEVVEESLGVQEKEAPNPDVNMNESNHECPSGNNDQTVDVNDLERKNKKLEENPKFNLNSDGQLGLRDVGLEDPINQNGVSLKETSPRLKISPLEDSGRKDHEIMKKAVGSGPNTLGEVGLDKAMKTPTVLDGVSDKMKILISRSTPIKEKLVIINGNVEDQKVNQTDMAEDKTSECNFSTCERRITRSQTSRSKNVEVRKTKAGRKESMGESLASVGVSNRLEEIGDTCGF</sequence>
<reference evidence="2" key="1">
    <citation type="journal article" date="2022" name="Mol. Ecol. Resour.">
        <title>The genomes of chicory, endive, great burdock and yacon provide insights into Asteraceae palaeo-polyploidization history and plant inulin production.</title>
        <authorList>
            <person name="Fan W."/>
            <person name="Wang S."/>
            <person name="Wang H."/>
            <person name="Wang A."/>
            <person name="Jiang F."/>
            <person name="Liu H."/>
            <person name="Zhao H."/>
            <person name="Xu D."/>
            <person name="Zhang Y."/>
        </authorList>
    </citation>
    <scope>NUCLEOTIDE SEQUENCE [LARGE SCALE GENOMIC DNA]</scope>
    <source>
        <strain evidence="2">cv. Punajuju</strain>
    </source>
</reference>
<evidence type="ECO:0000313" key="2">
    <source>
        <dbReference type="Proteomes" id="UP001055811"/>
    </source>
</evidence>
<evidence type="ECO:0000313" key="1">
    <source>
        <dbReference type="EMBL" id="KAI3790695.1"/>
    </source>
</evidence>
<reference evidence="1 2" key="2">
    <citation type="journal article" date="2022" name="Mol. Ecol. Resour.">
        <title>The genomes of chicory, endive, great burdock and yacon provide insights into Asteraceae paleo-polyploidization history and plant inulin production.</title>
        <authorList>
            <person name="Fan W."/>
            <person name="Wang S."/>
            <person name="Wang H."/>
            <person name="Wang A."/>
            <person name="Jiang F."/>
            <person name="Liu H."/>
            <person name="Zhao H."/>
            <person name="Xu D."/>
            <person name="Zhang Y."/>
        </authorList>
    </citation>
    <scope>NUCLEOTIDE SEQUENCE [LARGE SCALE GENOMIC DNA]</scope>
    <source>
        <strain evidence="2">cv. Punajuju</strain>
        <tissue evidence="1">Leaves</tissue>
    </source>
</reference>
<dbReference type="EMBL" id="CM042009">
    <property type="protein sequence ID" value="KAI3790695.1"/>
    <property type="molecule type" value="Genomic_DNA"/>
</dbReference>